<dbReference type="AlphaFoldDB" id="A0A2K5V4S0"/>
<proteinExistence type="predicted"/>
<dbReference type="Ensembl" id="ENSMFAT00000070258.2">
    <property type="protein sequence ID" value="ENSMFAP00000019709.2"/>
    <property type="gene ID" value="ENSMFAG00000032861.2"/>
</dbReference>
<feature type="region of interest" description="Disordered" evidence="1">
    <location>
        <begin position="81"/>
        <end position="136"/>
    </location>
</feature>
<protein>
    <submittedName>
        <fullName evidence="2">Chromosome 6 open reading frame 15</fullName>
    </submittedName>
</protein>
<dbReference type="GeneTree" id="ENSGT00390000010291"/>
<feature type="compositionally biased region" description="Pro residues" evidence="1">
    <location>
        <begin position="343"/>
        <end position="354"/>
    </location>
</feature>
<feature type="compositionally biased region" description="Low complexity" evidence="1">
    <location>
        <begin position="187"/>
        <end position="197"/>
    </location>
</feature>
<dbReference type="GO" id="GO:0031012">
    <property type="term" value="C:extracellular matrix"/>
    <property type="evidence" value="ECO:0007669"/>
    <property type="project" value="TreeGrafter"/>
</dbReference>
<keyword evidence="3" id="KW-1185">Reference proteome</keyword>
<evidence type="ECO:0000313" key="2">
    <source>
        <dbReference type="Ensembl" id="ENSMFAP00000019709.2"/>
    </source>
</evidence>
<feature type="region of interest" description="Disordered" evidence="1">
    <location>
        <begin position="187"/>
        <end position="233"/>
    </location>
</feature>
<organism evidence="2 3">
    <name type="scientific">Macaca fascicularis</name>
    <name type="common">Crab-eating macaque</name>
    <name type="synonym">Cynomolgus monkey</name>
    <dbReference type="NCBI Taxonomy" id="9541"/>
    <lineage>
        <taxon>Eukaryota</taxon>
        <taxon>Metazoa</taxon>
        <taxon>Chordata</taxon>
        <taxon>Craniata</taxon>
        <taxon>Vertebrata</taxon>
        <taxon>Euteleostomi</taxon>
        <taxon>Mammalia</taxon>
        <taxon>Eutheria</taxon>
        <taxon>Euarchontoglires</taxon>
        <taxon>Primates</taxon>
        <taxon>Haplorrhini</taxon>
        <taxon>Catarrhini</taxon>
        <taxon>Cercopithecidae</taxon>
        <taxon>Cercopithecinae</taxon>
        <taxon>Macaca</taxon>
    </lineage>
</organism>
<dbReference type="STRING" id="9541.ENSMFAP00000019709"/>
<dbReference type="InterPro" id="IPR026135">
    <property type="entry name" value="C6orf15"/>
</dbReference>
<dbReference type="PANTHER" id="PTHR15817:SF2">
    <property type="entry name" value="SIMILAR TO RIKEN CDNA 2300002M23"/>
    <property type="match status" value="1"/>
</dbReference>
<sequence>MWRFIVSTTTSPACFCRPPPHYQDKGLAVLGLREIRVLSRMRGRVAGSCAPLGLLLVCLRLPGLFARSIGAVEEKVSQNLGTNLPQLGQPSLTGPPNSEHPQPALDPRSNDLARAPLKLSVPPSDGFPPTGGSAVQRWPLSGRLPAVYSWPPEDPWLMMAAAAADRLGEALPEELSYLSSAAALAPGSGPLPGESSPDATDLSPEASHLHQDSESRRLPRSNPLGPGGKILSQRPPWSLIHRVLPDHPWGTLNPSVSWGGGGPGTGWGTRPMPHPGGIWGINNQPPGTSWGNINRYPGGSWGNINRYPGGSWGNIHLYPGINNPFPPGVLRPPGSSWNTPAGFPNPPSPGLQWG</sequence>
<feature type="region of interest" description="Disordered" evidence="1">
    <location>
        <begin position="332"/>
        <end position="354"/>
    </location>
</feature>
<dbReference type="PANTHER" id="PTHR15817">
    <property type="entry name" value="STG PROTEIN"/>
    <property type="match status" value="1"/>
</dbReference>
<dbReference type="Proteomes" id="UP000233100">
    <property type="component" value="Chromosome 4"/>
</dbReference>
<feature type="compositionally biased region" description="Basic and acidic residues" evidence="1">
    <location>
        <begin position="207"/>
        <end position="217"/>
    </location>
</feature>
<evidence type="ECO:0000313" key="3">
    <source>
        <dbReference type="Proteomes" id="UP000233100"/>
    </source>
</evidence>
<dbReference type="GO" id="GO:0030198">
    <property type="term" value="P:extracellular matrix organization"/>
    <property type="evidence" value="ECO:0007669"/>
    <property type="project" value="TreeGrafter"/>
</dbReference>
<evidence type="ECO:0000256" key="1">
    <source>
        <dbReference type="SAM" id="MobiDB-lite"/>
    </source>
</evidence>
<dbReference type="Pfam" id="PF15809">
    <property type="entry name" value="STG"/>
    <property type="match status" value="1"/>
</dbReference>
<reference evidence="2" key="3">
    <citation type="submission" date="2025-09" db="UniProtKB">
        <authorList>
            <consortium name="Ensembl"/>
        </authorList>
    </citation>
    <scope>IDENTIFICATION</scope>
</reference>
<gene>
    <name evidence="2" type="primary">C6orf15</name>
</gene>
<dbReference type="VEuPathDB" id="HostDB:ENSMFAG00000032861"/>
<feature type="compositionally biased region" description="Polar residues" evidence="1">
    <location>
        <begin position="81"/>
        <end position="100"/>
    </location>
</feature>
<reference evidence="2 3" key="1">
    <citation type="submission" date="2013-03" db="EMBL/GenBank/DDBJ databases">
        <authorList>
            <person name="Warren W."/>
            <person name="Wilson R.K."/>
        </authorList>
    </citation>
    <scope>NUCLEOTIDE SEQUENCE</scope>
</reference>
<name>A0A2K5V4S0_MACFA</name>
<accession>A0A2K5V4S0</accession>
<reference evidence="2" key="2">
    <citation type="submission" date="2025-08" db="UniProtKB">
        <authorList>
            <consortium name="Ensembl"/>
        </authorList>
    </citation>
    <scope>IDENTIFICATION</scope>
</reference>